<keyword evidence="15" id="KW-1185">Reference proteome</keyword>
<dbReference type="GO" id="GO:0000978">
    <property type="term" value="F:RNA polymerase II cis-regulatory region sequence-specific DNA binding"/>
    <property type="evidence" value="ECO:0007669"/>
    <property type="project" value="TreeGrafter"/>
</dbReference>
<evidence type="ECO:0000256" key="7">
    <source>
        <dbReference type="ARBA" id="ARBA00022833"/>
    </source>
</evidence>
<proteinExistence type="inferred from homology"/>
<evidence type="ECO:0000313" key="14">
    <source>
        <dbReference type="EMBL" id="DBA15593.1"/>
    </source>
</evidence>
<organism evidence="14 15">
    <name type="scientific">Pyxicephalus adspersus</name>
    <name type="common">African bullfrog</name>
    <dbReference type="NCBI Taxonomy" id="30357"/>
    <lineage>
        <taxon>Eukaryota</taxon>
        <taxon>Metazoa</taxon>
        <taxon>Chordata</taxon>
        <taxon>Craniata</taxon>
        <taxon>Vertebrata</taxon>
        <taxon>Euteleostomi</taxon>
        <taxon>Amphibia</taxon>
        <taxon>Batrachia</taxon>
        <taxon>Anura</taxon>
        <taxon>Neobatrachia</taxon>
        <taxon>Ranoidea</taxon>
        <taxon>Pyxicephalidae</taxon>
        <taxon>Pyxicephalinae</taxon>
        <taxon>Pyxicephalus</taxon>
    </lineage>
</organism>
<feature type="domain" description="C2H2-type" evidence="13">
    <location>
        <begin position="115"/>
        <end position="142"/>
    </location>
</feature>
<accession>A0AAV3A0B3</accession>
<dbReference type="FunFam" id="3.30.160.60:FF:000478">
    <property type="entry name" value="Zinc finger protein 133"/>
    <property type="match status" value="1"/>
</dbReference>
<evidence type="ECO:0000256" key="12">
    <source>
        <dbReference type="PROSITE-ProRule" id="PRU00042"/>
    </source>
</evidence>
<reference evidence="14" key="1">
    <citation type="thesis" date="2020" institute="ProQuest LLC" country="789 East Eisenhower Parkway, Ann Arbor, MI, USA">
        <title>Comparative Genomics and Chromosome Evolution.</title>
        <authorList>
            <person name="Mudd A.B."/>
        </authorList>
    </citation>
    <scope>NUCLEOTIDE SEQUENCE</scope>
    <source>
        <strain evidence="14">1538</strain>
        <tissue evidence="14">Blood</tissue>
    </source>
</reference>
<evidence type="ECO:0000256" key="6">
    <source>
        <dbReference type="ARBA" id="ARBA00022771"/>
    </source>
</evidence>
<keyword evidence="5" id="KW-0677">Repeat</keyword>
<comment type="caution">
    <text evidence="14">The sequence shown here is derived from an EMBL/GenBank/DDBJ whole genome shotgun (WGS) entry which is preliminary data.</text>
</comment>
<evidence type="ECO:0000256" key="2">
    <source>
        <dbReference type="ARBA" id="ARBA00004123"/>
    </source>
</evidence>
<feature type="domain" description="C2H2-type" evidence="13">
    <location>
        <begin position="87"/>
        <end position="114"/>
    </location>
</feature>
<evidence type="ECO:0000313" key="15">
    <source>
        <dbReference type="Proteomes" id="UP001181693"/>
    </source>
</evidence>
<protein>
    <recommendedName>
        <fullName evidence="13">C2H2-type domain-containing protein</fullName>
    </recommendedName>
</protein>
<comment type="similarity">
    <text evidence="3">Belongs to the krueppel C2H2-type zinc-finger protein family.</text>
</comment>
<dbReference type="PROSITE" id="PS50157">
    <property type="entry name" value="ZINC_FINGER_C2H2_2"/>
    <property type="match status" value="3"/>
</dbReference>
<evidence type="ECO:0000256" key="8">
    <source>
        <dbReference type="ARBA" id="ARBA00023015"/>
    </source>
</evidence>
<comment type="subcellular location">
    <subcellularLocation>
        <location evidence="2">Nucleus</location>
    </subcellularLocation>
</comment>
<comment type="function">
    <text evidence="1">May be involved in transcriptional regulation.</text>
</comment>
<evidence type="ECO:0000256" key="10">
    <source>
        <dbReference type="ARBA" id="ARBA00023163"/>
    </source>
</evidence>
<dbReference type="InterPro" id="IPR036236">
    <property type="entry name" value="Znf_C2H2_sf"/>
</dbReference>
<keyword evidence="9" id="KW-0238">DNA-binding</keyword>
<dbReference type="SMART" id="SM00355">
    <property type="entry name" value="ZnF_C2H2"/>
    <property type="match status" value="3"/>
</dbReference>
<keyword evidence="7" id="KW-0862">Zinc</keyword>
<keyword evidence="4" id="KW-0479">Metal-binding</keyword>
<dbReference type="PANTHER" id="PTHR23226:SF397">
    <property type="entry name" value="C2H2-TYPE DOMAIN-CONTAINING PROTEIN"/>
    <property type="match status" value="1"/>
</dbReference>
<dbReference type="SUPFAM" id="SSF57667">
    <property type="entry name" value="beta-beta-alpha zinc fingers"/>
    <property type="match status" value="2"/>
</dbReference>
<keyword evidence="8" id="KW-0805">Transcription regulation</keyword>
<dbReference type="InterPro" id="IPR013087">
    <property type="entry name" value="Znf_C2H2_type"/>
</dbReference>
<gene>
    <name evidence="14" type="ORF">GDO54_004786</name>
</gene>
<evidence type="ECO:0000256" key="3">
    <source>
        <dbReference type="ARBA" id="ARBA00006991"/>
    </source>
</evidence>
<evidence type="ECO:0000256" key="5">
    <source>
        <dbReference type="ARBA" id="ARBA00022737"/>
    </source>
</evidence>
<dbReference type="PROSITE" id="PS00028">
    <property type="entry name" value="ZINC_FINGER_C2H2_1"/>
    <property type="match status" value="3"/>
</dbReference>
<keyword evidence="10" id="KW-0804">Transcription</keyword>
<dbReference type="FunFam" id="3.30.160.60:FF:000322">
    <property type="entry name" value="GDNF-inducible zinc finger protein 1"/>
    <property type="match status" value="1"/>
</dbReference>
<evidence type="ECO:0000256" key="9">
    <source>
        <dbReference type="ARBA" id="ARBA00023125"/>
    </source>
</evidence>
<evidence type="ECO:0000259" key="13">
    <source>
        <dbReference type="PROSITE" id="PS50157"/>
    </source>
</evidence>
<dbReference type="Pfam" id="PF13912">
    <property type="entry name" value="zf-C2H2_6"/>
    <property type="match status" value="1"/>
</dbReference>
<dbReference type="FunFam" id="3.30.160.60:FF:001442">
    <property type="entry name" value="zinc finger protein 696"/>
    <property type="match status" value="1"/>
</dbReference>
<dbReference type="GO" id="GO:0005634">
    <property type="term" value="C:nucleus"/>
    <property type="evidence" value="ECO:0007669"/>
    <property type="project" value="UniProtKB-SubCell"/>
</dbReference>
<evidence type="ECO:0000256" key="1">
    <source>
        <dbReference type="ARBA" id="ARBA00003767"/>
    </source>
</evidence>
<dbReference type="AlphaFoldDB" id="A0AAV3A0B3"/>
<feature type="domain" description="C2H2-type" evidence="13">
    <location>
        <begin position="59"/>
        <end position="86"/>
    </location>
</feature>
<dbReference type="EMBL" id="DYDO01000012">
    <property type="protein sequence ID" value="DBA15593.1"/>
    <property type="molecule type" value="Genomic_DNA"/>
</dbReference>
<dbReference type="GO" id="GO:0000981">
    <property type="term" value="F:DNA-binding transcription factor activity, RNA polymerase II-specific"/>
    <property type="evidence" value="ECO:0007669"/>
    <property type="project" value="TreeGrafter"/>
</dbReference>
<evidence type="ECO:0000256" key="4">
    <source>
        <dbReference type="ARBA" id="ARBA00022723"/>
    </source>
</evidence>
<dbReference type="Proteomes" id="UP001181693">
    <property type="component" value="Unassembled WGS sequence"/>
</dbReference>
<keyword evidence="11" id="KW-0539">Nucleus</keyword>
<dbReference type="PANTHER" id="PTHR23226">
    <property type="entry name" value="ZINC FINGER AND SCAN DOMAIN-CONTAINING"/>
    <property type="match status" value="1"/>
</dbReference>
<dbReference type="Gene3D" id="3.30.160.60">
    <property type="entry name" value="Classic Zinc Finger"/>
    <property type="match status" value="3"/>
</dbReference>
<name>A0AAV3A0B3_PYXAD</name>
<dbReference type="GO" id="GO:0008270">
    <property type="term" value="F:zinc ion binding"/>
    <property type="evidence" value="ECO:0007669"/>
    <property type="project" value="UniProtKB-KW"/>
</dbReference>
<sequence>MKSKRKILEIGMDGRYRWYDMEKNPDGEIVDDDITAYVAKEKATTTNLQPLRCKEDKPYSCPECGKRFTHEKYLIIHYRSHSGEKPFFCNECGKCFPYRSSLDKHKVTHTAVGAFPCPECGKRFRAGWILAAHRRVHSNDNGHR</sequence>
<dbReference type="Pfam" id="PF00096">
    <property type="entry name" value="zf-C2H2"/>
    <property type="match status" value="2"/>
</dbReference>
<evidence type="ECO:0000256" key="11">
    <source>
        <dbReference type="ARBA" id="ARBA00023242"/>
    </source>
</evidence>
<keyword evidence="6 12" id="KW-0863">Zinc-finger</keyword>